<dbReference type="GO" id="GO:0051216">
    <property type="term" value="P:cartilage development"/>
    <property type="evidence" value="ECO:0007669"/>
    <property type="project" value="Ensembl"/>
</dbReference>
<dbReference type="OMA" id="PMDRIGG"/>
<dbReference type="Bgee" id="ENSELUG00000006627">
    <property type="expression patterns" value="Expressed in camera-type eye"/>
</dbReference>
<dbReference type="STRING" id="8010.ENSELUP00000029644"/>
<protein>
    <submittedName>
        <fullName evidence="2">Osteocrin</fullName>
    </submittedName>
</protein>
<proteinExistence type="predicted"/>
<reference evidence="2" key="4">
    <citation type="submission" date="2025-09" db="UniProtKB">
        <authorList>
            <consortium name="Ensembl"/>
        </authorList>
    </citation>
    <scope>IDENTIFICATION</scope>
</reference>
<evidence type="ECO:0000256" key="1">
    <source>
        <dbReference type="SAM" id="MobiDB-lite"/>
    </source>
</evidence>
<dbReference type="Pfam" id="PF11037">
    <property type="entry name" value="Musclin"/>
    <property type="match status" value="1"/>
</dbReference>
<dbReference type="PANTHER" id="PTHR35353:SF1">
    <property type="entry name" value="OSTEOCRIN"/>
    <property type="match status" value="1"/>
</dbReference>
<evidence type="ECO:0000313" key="3">
    <source>
        <dbReference type="Proteomes" id="UP000265140"/>
    </source>
</evidence>
<organism evidence="2 3">
    <name type="scientific">Esox lucius</name>
    <name type="common">Northern pike</name>
    <dbReference type="NCBI Taxonomy" id="8010"/>
    <lineage>
        <taxon>Eukaryota</taxon>
        <taxon>Metazoa</taxon>
        <taxon>Chordata</taxon>
        <taxon>Craniata</taxon>
        <taxon>Vertebrata</taxon>
        <taxon>Euteleostomi</taxon>
        <taxon>Actinopterygii</taxon>
        <taxon>Neopterygii</taxon>
        <taxon>Teleostei</taxon>
        <taxon>Protacanthopterygii</taxon>
        <taxon>Esociformes</taxon>
        <taxon>Esocidae</taxon>
        <taxon>Esox</taxon>
    </lineage>
</organism>
<dbReference type="GO" id="GO:0001958">
    <property type="term" value="P:endochondral ossification"/>
    <property type="evidence" value="ECO:0007669"/>
    <property type="project" value="Ensembl"/>
</dbReference>
<keyword evidence="3" id="KW-1185">Reference proteome</keyword>
<feature type="region of interest" description="Disordered" evidence="1">
    <location>
        <begin position="69"/>
        <end position="118"/>
    </location>
</feature>
<accession>A0A3P8ZLD3</accession>
<dbReference type="InParanoid" id="A0A3P8ZLD3"/>
<reference evidence="2" key="3">
    <citation type="submission" date="2025-08" db="UniProtKB">
        <authorList>
            <consortium name="Ensembl"/>
        </authorList>
    </citation>
    <scope>IDENTIFICATION</scope>
</reference>
<evidence type="ECO:0000313" key="2">
    <source>
        <dbReference type="Ensembl" id="ENSELUP00000029644.3"/>
    </source>
</evidence>
<dbReference type="GeneTree" id="ENSGT00390000001750"/>
<dbReference type="GO" id="GO:0005102">
    <property type="term" value="F:signaling receptor binding"/>
    <property type="evidence" value="ECO:0007669"/>
    <property type="project" value="TreeGrafter"/>
</dbReference>
<reference evidence="2" key="2">
    <citation type="submission" date="2020-02" db="EMBL/GenBank/DDBJ databases">
        <title>Esox lucius (northern pike) genome, fEsoLuc1, primary haplotype.</title>
        <authorList>
            <person name="Myers G."/>
            <person name="Karagic N."/>
            <person name="Meyer A."/>
            <person name="Pippel M."/>
            <person name="Reichard M."/>
            <person name="Winkler S."/>
            <person name="Tracey A."/>
            <person name="Sims Y."/>
            <person name="Howe K."/>
            <person name="Rhie A."/>
            <person name="Formenti G."/>
            <person name="Durbin R."/>
            <person name="Fedrigo O."/>
            <person name="Jarvis E.D."/>
        </authorList>
    </citation>
    <scope>NUCLEOTIDE SEQUENCE [LARGE SCALE GENOMIC DNA]</scope>
</reference>
<dbReference type="Proteomes" id="UP000265140">
    <property type="component" value="Chromosome 1"/>
</dbReference>
<name>A0A3P8ZLD3_ESOLU</name>
<sequence>MFHCNVNSLRLTQENLEYLKPVVLEESALHARSTEQKAAGDLTAKLLFLDHLVRLENNLIETKRKRSFPGSNIPLDRLSISTMDPKGSKQKKVVELPRRRGSAPIDRIGAGRLPSSQG</sequence>
<dbReference type="Ensembl" id="ENSELUT00000010330.3">
    <property type="protein sequence ID" value="ENSELUP00000029644.3"/>
    <property type="gene ID" value="ENSELUG00000006627.3"/>
</dbReference>
<dbReference type="InterPro" id="IPR021088">
    <property type="entry name" value="Osteocrin"/>
</dbReference>
<dbReference type="AlphaFoldDB" id="A0A3P8ZLD3"/>
<reference evidence="3" key="1">
    <citation type="journal article" date="2014" name="PLoS ONE">
        <title>The genome and linkage map of the northern pike (Esox lucius): conserved synteny revealed between the salmonid sister group and the Neoteleostei.</title>
        <authorList>
            <person name="Rondeau E.B."/>
            <person name="Minkley D.R."/>
            <person name="Leong J.S."/>
            <person name="Messmer A.M."/>
            <person name="Jantzen J.R."/>
            <person name="von Schalburg K.R."/>
            <person name="Lemon C."/>
            <person name="Bird N.H."/>
            <person name="Koop B.F."/>
        </authorList>
    </citation>
    <scope>NUCLEOTIDE SEQUENCE</scope>
</reference>
<dbReference type="FunCoup" id="A0A3P8ZLD3">
    <property type="interactions" value="845"/>
</dbReference>
<dbReference type="GO" id="GO:0005615">
    <property type="term" value="C:extracellular space"/>
    <property type="evidence" value="ECO:0007669"/>
    <property type="project" value="TreeGrafter"/>
</dbReference>
<dbReference type="PANTHER" id="PTHR35353">
    <property type="entry name" value="OSTEOCRIN"/>
    <property type="match status" value="1"/>
</dbReference>
<dbReference type="GO" id="GO:0009755">
    <property type="term" value="P:hormone-mediated signaling pathway"/>
    <property type="evidence" value="ECO:0007669"/>
    <property type="project" value="TreeGrafter"/>
</dbReference>